<dbReference type="Gene3D" id="3.40.120.10">
    <property type="entry name" value="Alpha-D-Glucose-1,6-Bisphosphate, subunit A, domain 3"/>
    <property type="match status" value="3"/>
</dbReference>
<evidence type="ECO:0000259" key="18">
    <source>
        <dbReference type="Pfam" id="PF21404"/>
    </source>
</evidence>
<dbReference type="PANTHER" id="PTHR45955">
    <property type="entry name" value="PHOSPHOACETYLGLUCOSAMINE MUTASE"/>
    <property type="match status" value="1"/>
</dbReference>
<dbReference type="OrthoDB" id="1928at2759"/>
<evidence type="ECO:0000313" key="20">
    <source>
        <dbReference type="EMBL" id="GAU38199.1"/>
    </source>
</evidence>
<dbReference type="GO" id="GO:0046872">
    <property type="term" value="F:metal ion binding"/>
    <property type="evidence" value="ECO:0007669"/>
    <property type="project" value="UniProtKB-KW"/>
</dbReference>
<dbReference type="EC" id="5.4.2.3" evidence="4 12"/>
<reference evidence="21" key="1">
    <citation type="journal article" date="2017" name="Front. Plant Sci.">
        <title>Climate Clever Clovers: New Paradigm to Reduce the Environmental Footprint of Ruminants by Breeding Low Methanogenic Forages Utilizing Haplotype Variation.</title>
        <authorList>
            <person name="Kaur P."/>
            <person name="Appels R."/>
            <person name="Bayer P.E."/>
            <person name="Keeble-Gagnere G."/>
            <person name="Wang J."/>
            <person name="Hirakawa H."/>
            <person name="Shirasawa K."/>
            <person name="Vercoe P."/>
            <person name="Stefanova K."/>
            <person name="Durmic Z."/>
            <person name="Nichols P."/>
            <person name="Revell C."/>
            <person name="Isobe S.N."/>
            <person name="Edwards D."/>
            <person name="Erskine W."/>
        </authorList>
    </citation>
    <scope>NUCLEOTIDE SEQUENCE [LARGE SCALE GENOMIC DNA]</scope>
    <source>
        <strain evidence="21">cv. Daliak</strain>
    </source>
</reference>
<feature type="binding site" description="via phosphate group" evidence="15">
    <location>
        <position position="67"/>
    </location>
    <ligand>
        <name>Mg(2+)</name>
        <dbReference type="ChEBI" id="CHEBI:18420"/>
    </ligand>
</feature>
<dbReference type="AlphaFoldDB" id="A0A2Z6P3F9"/>
<dbReference type="Pfam" id="PF00408">
    <property type="entry name" value="PGM_PMM_IV"/>
    <property type="match status" value="1"/>
</dbReference>
<dbReference type="InterPro" id="IPR036900">
    <property type="entry name" value="A-D-PHexomutase_C_sf"/>
</dbReference>
<dbReference type="Pfam" id="PF21405">
    <property type="entry name" value="AMG1_II"/>
    <property type="match status" value="1"/>
</dbReference>
<name>A0A2Z6P3F9_TRISU</name>
<dbReference type="FunFam" id="3.40.120.10:FF:000047">
    <property type="entry name" value="Phosphoacetylglucosamine mutase"/>
    <property type="match status" value="1"/>
</dbReference>
<evidence type="ECO:0000259" key="19">
    <source>
        <dbReference type="Pfam" id="PF21405"/>
    </source>
</evidence>
<dbReference type="InterPro" id="IPR049022">
    <property type="entry name" value="AMG1_III"/>
</dbReference>
<comment type="similarity">
    <text evidence="3 12">Belongs to the phosphohexose mutase family.</text>
</comment>
<dbReference type="Proteomes" id="UP000242715">
    <property type="component" value="Unassembled WGS sequence"/>
</dbReference>
<evidence type="ECO:0000256" key="8">
    <source>
        <dbReference type="ARBA" id="ARBA00023235"/>
    </source>
</evidence>
<evidence type="ECO:0000259" key="16">
    <source>
        <dbReference type="Pfam" id="PF00408"/>
    </source>
</evidence>
<protein>
    <recommendedName>
        <fullName evidence="11 12">Phosphoacetylglucosamine mutase</fullName>
        <shortName evidence="12">PAGM</shortName>
        <ecNumber evidence="4 12">5.4.2.3</ecNumber>
    </recommendedName>
    <alternativeName>
        <fullName evidence="10 12">Acetylglucosamine phosphomutase</fullName>
    </alternativeName>
    <alternativeName>
        <fullName evidence="9 12">N-acetylglucosamine-phosphate mutase</fullName>
    </alternativeName>
</protein>
<keyword evidence="6 12" id="KW-0479">Metal-binding</keyword>
<evidence type="ECO:0000313" key="21">
    <source>
        <dbReference type="Proteomes" id="UP000242715"/>
    </source>
</evidence>
<keyword evidence="7 12" id="KW-0460">Magnesium</keyword>
<dbReference type="Pfam" id="PF21404">
    <property type="entry name" value="AMG1_III"/>
    <property type="match status" value="1"/>
</dbReference>
<sequence length="593" mass="64590">MNEAQKSLILESSSRFLIPQGVKVSYGTAGFREDASILSSTVYRVGILAALRSLKTQSVIGVMITASHNKVSDNGVKIADPNGGMLSQHWEPFADELANAPSSQKLLQNSDFGGSIQVQYQQQQNSHLSKPISSVPSNRRILFAACGINHWLKFSSTMLCWSRPAEILLGRDTRPSGEALLEAARQGVTSIVGAVASDMGILTTPQLHWMVRARNKGIKASEQDYFEQLSNSFRCLMDLIPTGQSKFDGMNDKLVVDGANGVGGAKLQILHKLLNVLDIEVRNSSEDEGVLNDGVGADYVQKEKVAPRGFGSKDAGIRCASLDGDADRLVYFSVPPESNAPIDLVDGDKILSLFAVFIREQLSFLNEKEDIKNIHKPRLGIVQTAYANGASTNYLKHLGLEVNFTPTGVKYLHEKAADFDIGIYFEANGHGTILFSETFIEWLEVRSNKLSSGSKGSEAEKAALRLLAVSKLINQAVGDALSGVLLVEVILKHMGWSIHKWNELYHDLPSRQLKVKVADRTSVVTANAETVVVRPPGLQDAINTETVKYTQGRCFVRPSGTEDVVRVYAEASTQEAADTLANCVAKLVDQFLG</sequence>
<evidence type="ECO:0000256" key="1">
    <source>
        <dbReference type="ARBA" id="ARBA00000558"/>
    </source>
</evidence>
<evidence type="ECO:0000256" key="12">
    <source>
        <dbReference type="PIRNR" id="PIRNR016408"/>
    </source>
</evidence>
<comment type="cofactor">
    <cofactor evidence="12 15">
        <name>Mg(2+)</name>
        <dbReference type="ChEBI" id="CHEBI:18420"/>
    </cofactor>
    <text evidence="12 15">Binds 1 Mg(2+) ion per subunit.</text>
</comment>
<dbReference type="InterPro" id="IPR016657">
    <property type="entry name" value="PAGM"/>
</dbReference>
<keyword evidence="8 12" id="KW-0413">Isomerase</keyword>
<dbReference type="Pfam" id="PF02878">
    <property type="entry name" value="PGM_PMM_I"/>
    <property type="match status" value="2"/>
</dbReference>
<evidence type="ECO:0000256" key="11">
    <source>
        <dbReference type="ARBA" id="ARBA00070218"/>
    </source>
</evidence>
<dbReference type="FunFam" id="3.30.310.50:FF:000003">
    <property type="entry name" value="Phosphoacetylglucosamine mutase"/>
    <property type="match status" value="1"/>
</dbReference>
<feature type="domain" description="Phosphoacetylglucosamine mutase AMG1" evidence="18">
    <location>
        <begin position="346"/>
        <end position="496"/>
    </location>
</feature>
<evidence type="ECO:0000256" key="10">
    <source>
        <dbReference type="ARBA" id="ARBA00032065"/>
    </source>
</evidence>
<evidence type="ECO:0000256" key="15">
    <source>
        <dbReference type="PIRSR" id="PIRSR016408-3"/>
    </source>
</evidence>
<dbReference type="InterPro" id="IPR016055">
    <property type="entry name" value="A-D-PHexomutase_a/b/a-I/II/III"/>
</dbReference>
<organism evidence="20 21">
    <name type="scientific">Trifolium subterraneum</name>
    <name type="common">Subterranean clover</name>
    <dbReference type="NCBI Taxonomy" id="3900"/>
    <lineage>
        <taxon>Eukaryota</taxon>
        <taxon>Viridiplantae</taxon>
        <taxon>Streptophyta</taxon>
        <taxon>Embryophyta</taxon>
        <taxon>Tracheophyta</taxon>
        <taxon>Spermatophyta</taxon>
        <taxon>Magnoliopsida</taxon>
        <taxon>eudicotyledons</taxon>
        <taxon>Gunneridae</taxon>
        <taxon>Pentapetalae</taxon>
        <taxon>rosids</taxon>
        <taxon>fabids</taxon>
        <taxon>Fabales</taxon>
        <taxon>Fabaceae</taxon>
        <taxon>Papilionoideae</taxon>
        <taxon>50 kb inversion clade</taxon>
        <taxon>NPAAA clade</taxon>
        <taxon>Hologalegina</taxon>
        <taxon>IRL clade</taxon>
        <taxon>Trifolieae</taxon>
        <taxon>Trifolium</taxon>
    </lineage>
</organism>
<dbReference type="GO" id="GO:0006048">
    <property type="term" value="P:UDP-N-acetylglucosamine biosynthetic process"/>
    <property type="evidence" value="ECO:0007669"/>
    <property type="project" value="UniProtKB-UniRule"/>
</dbReference>
<feature type="binding site" evidence="14">
    <location>
        <begin position="426"/>
        <end position="428"/>
    </location>
    <ligand>
        <name>substrate</name>
    </ligand>
</feature>
<evidence type="ECO:0000256" key="6">
    <source>
        <dbReference type="ARBA" id="ARBA00022723"/>
    </source>
</evidence>
<dbReference type="FunFam" id="3.40.120.10:FF:000054">
    <property type="entry name" value="Phosphoacetylglucosamine mutase"/>
    <property type="match status" value="1"/>
</dbReference>
<feature type="binding site" evidence="15">
    <location>
        <position position="325"/>
    </location>
    <ligand>
        <name>Mg(2+)</name>
        <dbReference type="ChEBI" id="CHEBI:18420"/>
    </ligand>
</feature>
<dbReference type="Gene3D" id="3.30.310.50">
    <property type="entry name" value="Alpha-D-phosphohexomutase, C-terminal domain"/>
    <property type="match status" value="1"/>
</dbReference>
<keyword evidence="5" id="KW-0597">Phosphoprotein</keyword>
<evidence type="ECO:0000256" key="4">
    <source>
        <dbReference type="ARBA" id="ARBA00012731"/>
    </source>
</evidence>
<feature type="domain" description="Phosphoacetylglucosamine mutase AMG1" evidence="19">
    <location>
        <begin position="220"/>
        <end position="330"/>
    </location>
</feature>
<comment type="function">
    <text evidence="12">Interconverts GlcNAc-6-P and GlcNAc-1-P.</text>
</comment>
<feature type="domain" description="Alpha-D-phosphohexomutase C-terminal" evidence="16">
    <location>
        <begin position="514"/>
        <end position="586"/>
    </location>
</feature>
<evidence type="ECO:0000256" key="9">
    <source>
        <dbReference type="ARBA" id="ARBA00031926"/>
    </source>
</evidence>
<feature type="binding site" evidence="15">
    <location>
        <position position="327"/>
    </location>
    <ligand>
        <name>Mg(2+)</name>
        <dbReference type="ChEBI" id="CHEBI:18420"/>
    </ligand>
</feature>
<gene>
    <name evidence="20" type="ORF">TSUD_226200</name>
</gene>
<evidence type="ECO:0000256" key="13">
    <source>
        <dbReference type="PIRSR" id="PIRSR016408-1"/>
    </source>
</evidence>
<dbReference type="CDD" id="cd03086">
    <property type="entry name" value="PGM3"/>
    <property type="match status" value="1"/>
</dbReference>
<dbReference type="InterPro" id="IPR049023">
    <property type="entry name" value="AMG1_II"/>
</dbReference>
<keyword evidence="21" id="KW-1185">Reference proteome</keyword>
<accession>A0A2Z6P3F9</accession>
<evidence type="ECO:0000256" key="5">
    <source>
        <dbReference type="ARBA" id="ARBA00022553"/>
    </source>
</evidence>
<feature type="binding site" evidence="15">
    <location>
        <position position="323"/>
    </location>
    <ligand>
        <name>Mg(2+)</name>
        <dbReference type="ChEBI" id="CHEBI:18420"/>
    </ligand>
</feature>
<dbReference type="GO" id="GO:0005975">
    <property type="term" value="P:carbohydrate metabolic process"/>
    <property type="evidence" value="ECO:0007669"/>
    <property type="project" value="InterPro"/>
</dbReference>
<evidence type="ECO:0000256" key="2">
    <source>
        <dbReference type="ARBA" id="ARBA00004865"/>
    </source>
</evidence>
<feature type="binding site" evidence="14">
    <location>
        <position position="566"/>
    </location>
    <ligand>
        <name>substrate</name>
    </ligand>
</feature>
<feature type="domain" description="Alpha-D-phosphohexomutase alpha/beta/alpha" evidence="17">
    <location>
        <begin position="56"/>
        <end position="89"/>
    </location>
</feature>
<dbReference type="PIRSF" id="PIRSF016408">
    <property type="entry name" value="PAGM"/>
    <property type="match status" value="1"/>
</dbReference>
<dbReference type="SUPFAM" id="SSF55957">
    <property type="entry name" value="Phosphoglucomutase, C-terminal domain"/>
    <property type="match status" value="1"/>
</dbReference>
<comment type="catalytic activity">
    <reaction evidence="1 12">
        <text>N-acetyl-alpha-D-glucosamine 1-phosphate = N-acetyl-D-glucosamine 6-phosphate</text>
        <dbReference type="Rhea" id="RHEA:23804"/>
        <dbReference type="ChEBI" id="CHEBI:57513"/>
        <dbReference type="ChEBI" id="CHEBI:57776"/>
        <dbReference type="EC" id="5.4.2.3"/>
    </reaction>
</comment>
<feature type="active site" description="Phosphoserine intermediate" evidence="13">
    <location>
        <position position="67"/>
    </location>
</feature>
<dbReference type="PANTHER" id="PTHR45955:SF1">
    <property type="entry name" value="PHOSPHOACETYLGLUCOSAMINE MUTASE"/>
    <property type="match status" value="1"/>
</dbReference>
<feature type="binding site" evidence="14">
    <location>
        <begin position="557"/>
        <end position="561"/>
    </location>
    <ligand>
        <name>substrate</name>
    </ligand>
</feature>
<dbReference type="GO" id="GO:0004610">
    <property type="term" value="F:phosphoacetylglucosamine mutase activity"/>
    <property type="evidence" value="ECO:0007669"/>
    <property type="project" value="UniProtKB-UniRule"/>
</dbReference>
<dbReference type="InterPro" id="IPR005843">
    <property type="entry name" value="A-D-PHexomutase_C"/>
</dbReference>
<evidence type="ECO:0000259" key="17">
    <source>
        <dbReference type="Pfam" id="PF02878"/>
    </source>
</evidence>
<feature type="domain" description="Alpha-D-phosphohexomutase alpha/beta/alpha" evidence="17">
    <location>
        <begin position="164"/>
        <end position="215"/>
    </location>
</feature>
<evidence type="ECO:0000256" key="3">
    <source>
        <dbReference type="ARBA" id="ARBA00010231"/>
    </source>
</evidence>
<dbReference type="EMBL" id="DF973706">
    <property type="protein sequence ID" value="GAU38199.1"/>
    <property type="molecule type" value="Genomic_DNA"/>
</dbReference>
<evidence type="ECO:0000256" key="14">
    <source>
        <dbReference type="PIRSR" id="PIRSR016408-2"/>
    </source>
</evidence>
<dbReference type="UniPathway" id="UPA00113">
    <property type="reaction ID" value="UER00530"/>
</dbReference>
<proteinExistence type="inferred from homology"/>
<evidence type="ECO:0000256" key="7">
    <source>
        <dbReference type="ARBA" id="ARBA00022842"/>
    </source>
</evidence>
<dbReference type="SUPFAM" id="SSF53738">
    <property type="entry name" value="Phosphoglucomutase, first 3 domains"/>
    <property type="match status" value="4"/>
</dbReference>
<dbReference type="InterPro" id="IPR005844">
    <property type="entry name" value="A-D-PHexomutase_a/b/a-I"/>
</dbReference>
<comment type="pathway">
    <text evidence="2 12">Nucleotide-sugar biosynthesis; UDP-N-acetyl-alpha-D-glucosamine biosynthesis; N-acetyl-alpha-D-glucosamine 1-phosphate from alpha-D-glucosamine 6-phosphate (route I): step 2/2.</text>
</comment>